<evidence type="ECO:0000313" key="1">
    <source>
        <dbReference type="EMBL" id="QOR58276.1"/>
    </source>
</evidence>
<evidence type="ECO:0000313" key="2">
    <source>
        <dbReference type="Proteomes" id="UP000593828"/>
    </source>
</evidence>
<dbReference type="InterPro" id="IPR054052">
    <property type="entry name" value="Y16Q-like"/>
</dbReference>
<keyword evidence="2" id="KW-1185">Reference proteome</keyword>
<dbReference type="Pfam" id="PF21825">
    <property type="entry name" value="crAss001_48"/>
    <property type="match status" value="1"/>
</dbReference>
<protein>
    <submittedName>
        <fullName evidence="1">Uncharacterized protein</fullName>
    </submittedName>
</protein>
<name>A0A7M1RVF3_9CAUD</name>
<organism evidence="1 2">
    <name type="scientific">uncultured phage cr106_1</name>
    <dbReference type="NCBI Taxonomy" id="2772062"/>
    <lineage>
        <taxon>Viruses</taxon>
        <taxon>Duplodnaviria</taxon>
        <taxon>Heunggongvirae</taxon>
        <taxon>Uroviricota</taxon>
        <taxon>Caudoviricetes</taxon>
        <taxon>Crassvirales</taxon>
        <taxon>Steigviridae</taxon>
        <taxon>Asinivirinae</taxon>
        <taxon>Mahstovirus</taxon>
        <taxon>Mahstovirus faecalis</taxon>
    </lineage>
</organism>
<dbReference type="GeneID" id="65128746"/>
<dbReference type="Proteomes" id="UP000593828">
    <property type="component" value="Segment"/>
</dbReference>
<dbReference type="RefSeq" id="YP_010110434.1">
    <property type="nucleotide sequence ID" value="NC_055871.1"/>
</dbReference>
<proteinExistence type="predicted"/>
<sequence>MEDFKVRLVEEYKQLDERVSKLETALSTDNFQEKVGKVQYISMIQQLTGMRVYKEALEYRLKDLKIKL</sequence>
<reference evidence="1 2" key="1">
    <citation type="submission" date="2020-07" db="EMBL/GenBank/DDBJ databases">
        <title>Taxonomic proposal: Crassvirales, a new order of highly abundant and diverse bacterial viruses.</title>
        <authorList>
            <person name="Shkoporov A.N."/>
            <person name="Stockdale S.R."/>
            <person name="Guerin E."/>
            <person name="Ross R.P."/>
            <person name="Hill C."/>
        </authorList>
    </citation>
    <scope>NUCLEOTIDE SEQUENCE [LARGE SCALE GENOMIC DNA]</scope>
</reference>
<dbReference type="KEGG" id="vg:65128746"/>
<accession>A0A7M1RVF3</accession>
<dbReference type="EMBL" id="MT774378">
    <property type="protein sequence ID" value="QOR58276.1"/>
    <property type="molecule type" value="Genomic_DNA"/>
</dbReference>